<sequence length="328" mass="36210">MDPFLLSELDFIQNLQGGFAALAPIFKGITFLGNEEFYLLVIPLLYWCVDSGLGLRIGVLLIFSNLFNSILKLAFHSPRPYWVDTNVRAFSSETSFGMPSGHAQNAASLWGLAAVKIRKAWLRWLMVLVILLIGFSRLLLGVHFPSDVLVGWGVGGLLLVAYLQVENRVIHWFSNLNPSRQLTVALASSLLILLSGFLVLLAVSRWSLPPEWGQTALLAAPDEPINPFTLAPFFTVGGTWLGLITGVILMLRSGGLMSVKGSPTQLVVRFLLGMAGVLILYIGLSALFPREPEMLGYGFRFLRYTLIGFWVSAAAPFLFLRLNLAKRI</sequence>
<evidence type="ECO:0000313" key="3">
    <source>
        <dbReference type="EMBL" id="HGS87841.1"/>
    </source>
</evidence>
<organism evidence="3">
    <name type="scientific">Bellilinea caldifistulae</name>
    <dbReference type="NCBI Taxonomy" id="360411"/>
    <lineage>
        <taxon>Bacteria</taxon>
        <taxon>Bacillati</taxon>
        <taxon>Chloroflexota</taxon>
        <taxon>Anaerolineae</taxon>
        <taxon>Anaerolineales</taxon>
        <taxon>Anaerolineaceae</taxon>
        <taxon>Bellilinea</taxon>
    </lineage>
</organism>
<accession>A0A7C4L2J4</accession>
<feature type="transmembrane region" description="Helical" evidence="1">
    <location>
        <begin position="301"/>
        <end position="320"/>
    </location>
</feature>
<dbReference type="EMBL" id="DSXR01000095">
    <property type="protein sequence ID" value="HGS87841.1"/>
    <property type="molecule type" value="Genomic_DNA"/>
</dbReference>
<dbReference type="SMART" id="SM00014">
    <property type="entry name" value="acidPPc"/>
    <property type="match status" value="1"/>
</dbReference>
<feature type="transmembrane region" description="Helical" evidence="1">
    <location>
        <begin position="228"/>
        <end position="249"/>
    </location>
</feature>
<reference evidence="3" key="1">
    <citation type="journal article" date="2020" name="mSystems">
        <title>Genome- and Community-Level Interaction Insights into Carbon Utilization and Element Cycling Functions of Hydrothermarchaeota in Hydrothermal Sediment.</title>
        <authorList>
            <person name="Zhou Z."/>
            <person name="Liu Y."/>
            <person name="Xu W."/>
            <person name="Pan J."/>
            <person name="Luo Z.H."/>
            <person name="Li M."/>
        </authorList>
    </citation>
    <scope>NUCLEOTIDE SEQUENCE [LARGE SCALE GENOMIC DNA]</scope>
    <source>
        <strain evidence="3">SpSt-556</strain>
    </source>
</reference>
<proteinExistence type="predicted"/>
<dbReference type="AlphaFoldDB" id="A0A7C4L2J4"/>
<dbReference type="Gene3D" id="1.20.144.10">
    <property type="entry name" value="Phosphatidic acid phosphatase type 2/haloperoxidase"/>
    <property type="match status" value="1"/>
</dbReference>
<feature type="transmembrane region" description="Helical" evidence="1">
    <location>
        <begin position="270"/>
        <end position="289"/>
    </location>
</feature>
<dbReference type="Pfam" id="PF01569">
    <property type="entry name" value="PAP2"/>
    <property type="match status" value="1"/>
</dbReference>
<evidence type="ECO:0000256" key="1">
    <source>
        <dbReference type="SAM" id="Phobius"/>
    </source>
</evidence>
<comment type="caution">
    <text evidence="3">The sequence shown here is derived from an EMBL/GenBank/DDBJ whole genome shotgun (WGS) entry which is preliminary data.</text>
</comment>
<feature type="domain" description="Phosphatidic acid phosphatase type 2/haloperoxidase" evidence="2">
    <location>
        <begin position="55"/>
        <end position="163"/>
    </location>
</feature>
<keyword evidence="1" id="KW-1133">Transmembrane helix</keyword>
<keyword evidence="1" id="KW-0812">Transmembrane</keyword>
<name>A0A7C4L2J4_9CHLR</name>
<feature type="transmembrane region" description="Helical" evidence="1">
    <location>
        <begin position="148"/>
        <end position="165"/>
    </location>
</feature>
<feature type="transmembrane region" description="Helical" evidence="1">
    <location>
        <begin position="186"/>
        <end position="208"/>
    </location>
</feature>
<evidence type="ECO:0000259" key="2">
    <source>
        <dbReference type="SMART" id="SM00014"/>
    </source>
</evidence>
<gene>
    <name evidence="3" type="ORF">ENT17_09510</name>
</gene>
<protein>
    <submittedName>
        <fullName evidence="3">Phosphatase PAP2 family protein</fullName>
    </submittedName>
</protein>
<feature type="transmembrane region" description="Helical" evidence="1">
    <location>
        <begin position="121"/>
        <end position="142"/>
    </location>
</feature>
<dbReference type="PANTHER" id="PTHR14969:SF13">
    <property type="entry name" value="AT30094P"/>
    <property type="match status" value="1"/>
</dbReference>
<keyword evidence="1" id="KW-0472">Membrane</keyword>
<dbReference type="SUPFAM" id="SSF48317">
    <property type="entry name" value="Acid phosphatase/Vanadium-dependent haloperoxidase"/>
    <property type="match status" value="1"/>
</dbReference>
<dbReference type="InterPro" id="IPR036938">
    <property type="entry name" value="PAP2/HPO_sf"/>
</dbReference>
<dbReference type="PANTHER" id="PTHR14969">
    <property type="entry name" value="SPHINGOSINE-1-PHOSPHATE PHOSPHOHYDROLASE"/>
    <property type="match status" value="1"/>
</dbReference>
<dbReference type="InterPro" id="IPR000326">
    <property type="entry name" value="PAP2/HPO"/>
</dbReference>